<comment type="caution">
    <text evidence="1">The sequence shown here is derived from an EMBL/GenBank/DDBJ whole genome shotgun (WGS) entry which is preliminary data.</text>
</comment>
<dbReference type="Proteomes" id="UP000034213">
    <property type="component" value="Unassembled WGS sequence"/>
</dbReference>
<name>A0A0G1C303_9BACT</name>
<organism evidence="1 2">
    <name type="scientific">Candidatus Beckwithbacteria bacterium GW2011_GWA2_43_10</name>
    <dbReference type="NCBI Taxonomy" id="1618369"/>
    <lineage>
        <taxon>Bacteria</taxon>
        <taxon>Candidatus Beckwithiibacteriota</taxon>
    </lineage>
</organism>
<protein>
    <submittedName>
        <fullName evidence="1">Uncharacterized protein</fullName>
    </submittedName>
</protein>
<evidence type="ECO:0000313" key="2">
    <source>
        <dbReference type="Proteomes" id="UP000034213"/>
    </source>
</evidence>
<dbReference type="EMBL" id="LCEW01000018">
    <property type="protein sequence ID" value="KKS80035.1"/>
    <property type="molecule type" value="Genomic_DNA"/>
</dbReference>
<accession>A0A0G1C303</accession>
<sequence length="449" mass="49421">MGEIQTKLVSYETLLETVSSQIEATASNPQLLANFLAGLKHGETNPQVDKVTANLDGQFFSWLQEQGEMEPVLQNKAVMHYFTERDLLGPLISHFALSIAAWQKDGKLPGKSVAMLRDFQPFYLAAQEAGADLEPWYLRRAMFCIDDELTPEDEAKIGTAHNGKLAVWLEPLLSCQHLNLLDSGCWGTVVYDMASLRSVVNWLVNSSAAEVLSTLKSGLKAGQFQEMIPMELSQLIDTGLNSNEVSMKWGVLHHLIQDNEFLAKISGLKGQNLTTTALDHYSHPFNDPRFNGHQLIYSHIDSVAGFVMSSPLVGELVNDTIEENKASKAIKGPTKLVINDSGVEVVLEDNTPETKLCALAASMGASHAVQLAMVKQKSGLVAADPAETVQYMESLIAKAKVERIWTGVFPSNTPTWSKGNHFLSNIWPVLQHNPYSTYKPFNPNTGVNL</sequence>
<gene>
    <name evidence="1" type="ORF">UV54_C0018G0005</name>
</gene>
<dbReference type="STRING" id="1618369.UV54_C0018G0005"/>
<reference evidence="1 2" key="1">
    <citation type="journal article" date="2015" name="Nature">
        <title>rRNA introns, odd ribosomes, and small enigmatic genomes across a large radiation of phyla.</title>
        <authorList>
            <person name="Brown C.T."/>
            <person name="Hug L.A."/>
            <person name="Thomas B.C."/>
            <person name="Sharon I."/>
            <person name="Castelle C.J."/>
            <person name="Singh A."/>
            <person name="Wilkins M.J."/>
            <person name="Williams K.H."/>
            <person name="Banfield J.F."/>
        </authorList>
    </citation>
    <scope>NUCLEOTIDE SEQUENCE [LARGE SCALE GENOMIC DNA]</scope>
</reference>
<dbReference type="AlphaFoldDB" id="A0A0G1C303"/>
<proteinExistence type="predicted"/>
<evidence type="ECO:0000313" key="1">
    <source>
        <dbReference type="EMBL" id="KKS80035.1"/>
    </source>
</evidence>